<reference evidence="1 2" key="2">
    <citation type="submission" date="2020-04" db="EMBL/GenBank/DDBJ databases">
        <title>Complete genome sequence of Alteromonas pelagimontana 5.12T.</title>
        <authorList>
            <person name="Sinha R.K."/>
            <person name="Krishnan K.P."/>
            <person name="Kurian J.P."/>
        </authorList>
    </citation>
    <scope>NUCLEOTIDE SEQUENCE [LARGE SCALE GENOMIC DNA]</scope>
    <source>
        <strain evidence="1 2">5.12</strain>
    </source>
</reference>
<dbReference type="Proteomes" id="UP000219285">
    <property type="component" value="Chromosome"/>
</dbReference>
<dbReference type="EMBL" id="CP052766">
    <property type="protein sequence ID" value="QJR79600.1"/>
    <property type="molecule type" value="Genomic_DNA"/>
</dbReference>
<name>A0A6M4MAA2_9ALTE</name>
<evidence type="ECO:0000313" key="1">
    <source>
        <dbReference type="EMBL" id="QJR79600.1"/>
    </source>
</evidence>
<protein>
    <recommendedName>
        <fullName evidence="3">Curli production assembly/transport component CsgE</fullName>
    </recommendedName>
</protein>
<proteinExistence type="predicted"/>
<dbReference type="RefSeq" id="WP_170668999.1">
    <property type="nucleotide sequence ID" value="NZ_CP052766.1"/>
</dbReference>
<sequence>MNNTPLAGQIVVVTINRVDKDTNLDGVVDTVYCEIFTRVADETTGEVVNLNGPLSTFFENSKQLDGLEAAENVIGPWIAVMIDEALYRQLRRYQIQQSLNLI</sequence>
<evidence type="ECO:0008006" key="3">
    <source>
        <dbReference type="Google" id="ProtNLM"/>
    </source>
</evidence>
<evidence type="ECO:0000313" key="2">
    <source>
        <dbReference type="Proteomes" id="UP000219285"/>
    </source>
</evidence>
<accession>A0A6M4MAA2</accession>
<organism evidence="1 2">
    <name type="scientific">Alteromonas pelagimontana</name>
    <dbReference type="NCBI Taxonomy" id="1858656"/>
    <lineage>
        <taxon>Bacteria</taxon>
        <taxon>Pseudomonadati</taxon>
        <taxon>Pseudomonadota</taxon>
        <taxon>Gammaproteobacteria</taxon>
        <taxon>Alteromonadales</taxon>
        <taxon>Alteromonadaceae</taxon>
        <taxon>Alteromonas/Salinimonas group</taxon>
        <taxon>Alteromonas</taxon>
    </lineage>
</organism>
<reference evidence="2" key="1">
    <citation type="submission" date="2014-12" db="EMBL/GenBank/DDBJ databases">
        <title>Complete genome sequence of a multi-drug resistant Klebsiella pneumoniae.</title>
        <authorList>
            <person name="Hua X."/>
            <person name="Chen Q."/>
            <person name="Li X."/>
            <person name="Feng Y."/>
            <person name="Ruan Z."/>
            <person name="Yu Y."/>
        </authorList>
    </citation>
    <scope>NUCLEOTIDE SEQUENCE [LARGE SCALE GENOMIC DNA]</scope>
    <source>
        <strain evidence="2">5.12</strain>
    </source>
</reference>
<keyword evidence="2" id="KW-1185">Reference proteome</keyword>
<dbReference type="AlphaFoldDB" id="A0A6M4MAA2"/>
<dbReference type="KEGG" id="apel:CA267_001705"/>
<gene>
    <name evidence="1" type="ORF">CA267_001705</name>
</gene>